<evidence type="ECO:0000256" key="1">
    <source>
        <dbReference type="SAM" id="SignalP"/>
    </source>
</evidence>
<accession>E3K1B6</accession>
<dbReference type="KEGG" id="pgr:PGTG_04047"/>
<keyword evidence="1" id="KW-0732">Signal</keyword>
<sequence length="121" mass="12605">MNSVYRSTSMILLAGALLVTQVAISVVGINCDPSRPSAVCLLASDYYNPHPKIKGRVANSKGCVDAAANGGFSVIRCCKRESTLGANGQPLGGGRMVTFDRKDVVPSGGLFSVAQACTYPH</sequence>
<dbReference type="HOGENOM" id="CLU_2016323_0_0_1"/>
<name>E3K1B6_PUCGT</name>
<dbReference type="InParanoid" id="E3K1B6"/>
<dbReference type="VEuPathDB" id="FungiDB:PGTG_04047"/>
<dbReference type="Proteomes" id="UP000008783">
    <property type="component" value="Unassembled WGS sequence"/>
</dbReference>
<proteinExistence type="predicted"/>
<organism evidence="2 3">
    <name type="scientific">Puccinia graminis f. sp. tritici (strain CRL 75-36-700-3 / race SCCL)</name>
    <name type="common">Black stem rust fungus</name>
    <dbReference type="NCBI Taxonomy" id="418459"/>
    <lineage>
        <taxon>Eukaryota</taxon>
        <taxon>Fungi</taxon>
        <taxon>Dikarya</taxon>
        <taxon>Basidiomycota</taxon>
        <taxon>Pucciniomycotina</taxon>
        <taxon>Pucciniomycetes</taxon>
        <taxon>Pucciniales</taxon>
        <taxon>Pucciniaceae</taxon>
        <taxon>Puccinia</taxon>
    </lineage>
</organism>
<feature type="chain" id="PRO_5003171684" description="Cyanovirin-N domain-containing protein" evidence="1">
    <location>
        <begin position="25"/>
        <end position="121"/>
    </location>
</feature>
<dbReference type="OrthoDB" id="10302964at2759"/>
<dbReference type="EMBL" id="DS178269">
    <property type="protein sequence ID" value="EFP78091.1"/>
    <property type="molecule type" value="Genomic_DNA"/>
</dbReference>
<evidence type="ECO:0000313" key="2">
    <source>
        <dbReference type="EMBL" id="EFP78091.1"/>
    </source>
</evidence>
<gene>
    <name evidence="2" type="ORF">PGTG_04047</name>
</gene>
<feature type="signal peptide" evidence="1">
    <location>
        <begin position="1"/>
        <end position="24"/>
    </location>
</feature>
<evidence type="ECO:0008006" key="4">
    <source>
        <dbReference type="Google" id="ProtNLM"/>
    </source>
</evidence>
<reference evidence="3" key="2">
    <citation type="journal article" date="2011" name="Proc. Natl. Acad. Sci. U.S.A.">
        <title>Obligate biotrophy features unraveled by the genomic analysis of rust fungi.</title>
        <authorList>
            <person name="Duplessis S."/>
            <person name="Cuomo C.A."/>
            <person name="Lin Y.-C."/>
            <person name="Aerts A."/>
            <person name="Tisserant E."/>
            <person name="Veneault-Fourrey C."/>
            <person name="Joly D.L."/>
            <person name="Hacquard S."/>
            <person name="Amselem J."/>
            <person name="Cantarel B.L."/>
            <person name="Chiu R."/>
            <person name="Coutinho P.M."/>
            <person name="Feau N."/>
            <person name="Field M."/>
            <person name="Frey P."/>
            <person name="Gelhaye E."/>
            <person name="Goldberg J."/>
            <person name="Grabherr M.G."/>
            <person name="Kodira C.D."/>
            <person name="Kohler A."/>
            <person name="Kuees U."/>
            <person name="Lindquist E.A."/>
            <person name="Lucas S.M."/>
            <person name="Mago R."/>
            <person name="Mauceli E."/>
            <person name="Morin E."/>
            <person name="Murat C."/>
            <person name="Pangilinan J.L."/>
            <person name="Park R."/>
            <person name="Pearson M."/>
            <person name="Quesneville H."/>
            <person name="Rouhier N."/>
            <person name="Sakthikumar S."/>
            <person name="Salamov A.A."/>
            <person name="Schmutz J."/>
            <person name="Selles B."/>
            <person name="Shapiro H."/>
            <person name="Tanguay P."/>
            <person name="Tuskan G.A."/>
            <person name="Henrissat B."/>
            <person name="Van de Peer Y."/>
            <person name="Rouze P."/>
            <person name="Ellis J.G."/>
            <person name="Dodds P.N."/>
            <person name="Schein J.E."/>
            <person name="Zhong S."/>
            <person name="Hamelin R.C."/>
            <person name="Grigoriev I.V."/>
            <person name="Szabo L.J."/>
            <person name="Martin F."/>
        </authorList>
    </citation>
    <scope>NUCLEOTIDE SEQUENCE [LARGE SCALE GENOMIC DNA]</scope>
    <source>
        <strain evidence="3">CRL 75-36-700-3 / race SCCL</strain>
    </source>
</reference>
<dbReference type="AlphaFoldDB" id="E3K1B6"/>
<reference key="1">
    <citation type="submission" date="2007-01" db="EMBL/GenBank/DDBJ databases">
        <title>The Genome Sequence of Puccinia graminis f. sp. tritici Strain CRL 75-36-700-3.</title>
        <authorList>
            <consortium name="The Broad Institute Genome Sequencing Platform"/>
            <person name="Birren B."/>
            <person name="Lander E."/>
            <person name="Galagan J."/>
            <person name="Nusbaum C."/>
            <person name="Devon K."/>
            <person name="Cuomo C."/>
            <person name="Jaffe D."/>
            <person name="Butler J."/>
            <person name="Alvarez P."/>
            <person name="Gnerre S."/>
            <person name="Grabherr M."/>
            <person name="Mauceli E."/>
            <person name="Brockman W."/>
            <person name="Young S."/>
            <person name="LaButti K."/>
            <person name="Sykes S."/>
            <person name="DeCaprio D."/>
            <person name="Crawford M."/>
            <person name="Koehrsen M."/>
            <person name="Engels R."/>
            <person name="Montgomery P."/>
            <person name="Pearson M."/>
            <person name="Howarth C."/>
            <person name="Larson L."/>
            <person name="White J."/>
            <person name="Zeng Q."/>
            <person name="Kodira C."/>
            <person name="Yandava C."/>
            <person name="Alvarado L."/>
            <person name="O'Leary S."/>
            <person name="Szabo L."/>
            <person name="Dean R."/>
            <person name="Schein J."/>
        </authorList>
    </citation>
    <scope>NUCLEOTIDE SEQUENCE</scope>
    <source>
        <strain>CRL 75-36-700-3</strain>
    </source>
</reference>
<protein>
    <recommendedName>
        <fullName evidence="4">Cyanovirin-N domain-containing protein</fullName>
    </recommendedName>
</protein>
<dbReference type="GeneID" id="10541561"/>
<dbReference type="RefSeq" id="XP_003322510.1">
    <property type="nucleotide sequence ID" value="XM_003322462.1"/>
</dbReference>
<keyword evidence="3" id="KW-1185">Reference proteome</keyword>
<evidence type="ECO:0000313" key="3">
    <source>
        <dbReference type="Proteomes" id="UP000008783"/>
    </source>
</evidence>